<dbReference type="GO" id="GO:0005524">
    <property type="term" value="F:ATP binding"/>
    <property type="evidence" value="ECO:0007669"/>
    <property type="project" value="UniProtKB-KW"/>
</dbReference>
<sequence>MTEHLPLLQLHHITKKFGNKLALDDISLKLPKGKIIGLLGPNGSGKTTLIKLANGLLQPTAGEIVINGLRPCPETKSLISYLPDTSYLSDKMKVRDILKLFEDFYVDFDRQKAEQLLEDLAIAQSEKLKNLSKGNKEKVQLILVMSRKAKLYILDEPIGGVDPAARDYILKTIINNYSEDASVLISTHLISDIEQVLDQVIFINQGKIVLQENVDDLREQYTQSIDHIFREKFKA</sequence>
<dbReference type="InterPro" id="IPR003439">
    <property type="entry name" value="ABC_transporter-like_ATP-bd"/>
</dbReference>
<dbReference type="CDD" id="cd03230">
    <property type="entry name" value="ABC_DR_subfamily_A"/>
    <property type="match status" value="1"/>
</dbReference>
<evidence type="ECO:0000313" key="4">
    <source>
        <dbReference type="EMBL" id="BAQ24110.1"/>
    </source>
</evidence>
<feature type="domain" description="ABC transporter" evidence="3">
    <location>
        <begin position="8"/>
        <end position="230"/>
    </location>
</feature>
<dbReference type="Gene3D" id="3.40.50.300">
    <property type="entry name" value="P-loop containing nucleotide triphosphate hydrolases"/>
    <property type="match status" value="1"/>
</dbReference>
<dbReference type="AlphaFoldDB" id="A0A1L7LJ15"/>
<dbReference type="SMART" id="SM00382">
    <property type="entry name" value="AAA"/>
    <property type="match status" value="1"/>
</dbReference>
<name>A0A1L7LJ15_9STRE</name>
<dbReference type="EMBL" id="AP014612">
    <property type="protein sequence ID" value="BAQ24110.1"/>
    <property type="molecule type" value="Genomic_DNA"/>
</dbReference>
<dbReference type="KEGG" id="strg:SRT_08490"/>
<dbReference type="GO" id="GO:0016887">
    <property type="term" value="F:ATP hydrolysis activity"/>
    <property type="evidence" value="ECO:0007669"/>
    <property type="project" value="InterPro"/>
</dbReference>
<accession>A0A1L7LJ15</accession>
<evidence type="ECO:0000256" key="1">
    <source>
        <dbReference type="ARBA" id="ARBA00022741"/>
    </source>
</evidence>
<dbReference type="Pfam" id="PF00005">
    <property type="entry name" value="ABC_tran"/>
    <property type="match status" value="1"/>
</dbReference>
<keyword evidence="1" id="KW-0547">Nucleotide-binding</keyword>
<keyword evidence="5" id="KW-1185">Reference proteome</keyword>
<dbReference type="SUPFAM" id="SSF52540">
    <property type="entry name" value="P-loop containing nucleoside triphosphate hydrolases"/>
    <property type="match status" value="1"/>
</dbReference>
<dbReference type="PANTHER" id="PTHR43158:SF1">
    <property type="entry name" value="ABC TRANSPORTER, ATP-BINDING PROTEIN"/>
    <property type="match status" value="1"/>
</dbReference>
<organism evidence="4 5">
    <name type="scientific">Streptococcus troglodytae</name>
    <dbReference type="NCBI Taxonomy" id="1111760"/>
    <lineage>
        <taxon>Bacteria</taxon>
        <taxon>Bacillati</taxon>
        <taxon>Bacillota</taxon>
        <taxon>Bacilli</taxon>
        <taxon>Lactobacillales</taxon>
        <taxon>Streptococcaceae</taxon>
        <taxon>Streptococcus</taxon>
    </lineage>
</organism>
<dbReference type="Proteomes" id="UP000217758">
    <property type="component" value="Chromosome"/>
</dbReference>
<proteinExistence type="predicted"/>
<evidence type="ECO:0000256" key="2">
    <source>
        <dbReference type="ARBA" id="ARBA00022840"/>
    </source>
</evidence>
<dbReference type="RefSeq" id="WP_128833179.1">
    <property type="nucleotide sequence ID" value="NZ_AP014612.1"/>
</dbReference>
<protein>
    <submittedName>
        <fullName evidence="4">ABC transporter ATP-binding protein</fullName>
    </submittedName>
</protein>
<dbReference type="InterPro" id="IPR003593">
    <property type="entry name" value="AAA+_ATPase"/>
</dbReference>
<keyword evidence="2 4" id="KW-0067">ATP-binding</keyword>
<reference evidence="4 5" key="1">
    <citation type="journal article" date="2016" name="Microbiol. Immunol.">
        <title>Complete genome sequence of Streptococcus troglodytae TKU31 isolated from the oral cavity of a chimpanzee (Pan troglodytes).</title>
        <authorList>
            <person name="Okamoto M."/>
            <person name="Naito M."/>
            <person name="Miyanohara M."/>
            <person name="Imai S."/>
            <person name="Nomura Y."/>
            <person name="Saito W."/>
            <person name="Momoi Y."/>
            <person name="Takada K."/>
            <person name="Miyabe-Nishiwaki T."/>
            <person name="Tomonaga M."/>
            <person name="Hanada N."/>
        </authorList>
    </citation>
    <scope>NUCLEOTIDE SEQUENCE [LARGE SCALE GENOMIC DNA]</scope>
    <source>
        <strain evidence="5">TKU 31</strain>
    </source>
</reference>
<dbReference type="InterPro" id="IPR027417">
    <property type="entry name" value="P-loop_NTPase"/>
</dbReference>
<evidence type="ECO:0000313" key="5">
    <source>
        <dbReference type="Proteomes" id="UP000217758"/>
    </source>
</evidence>
<dbReference type="PANTHER" id="PTHR43158">
    <property type="entry name" value="SKFA PEPTIDE EXPORT ATP-BINDING PROTEIN SKFE"/>
    <property type="match status" value="1"/>
</dbReference>
<gene>
    <name evidence="4" type="ORF">SRT_08490</name>
</gene>
<evidence type="ECO:0000259" key="3">
    <source>
        <dbReference type="PROSITE" id="PS50893"/>
    </source>
</evidence>
<dbReference type="PROSITE" id="PS50893">
    <property type="entry name" value="ABC_TRANSPORTER_2"/>
    <property type="match status" value="1"/>
</dbReference>